<dbReference type="InterPro" id="IPR001267">
    <property type="entry name" value="Thymidine_kinase"/>
</dbReference>
<keyword evidence="17" id="KW-1185">Reference proteome</keyword>
<protein>
    <recommendedName>
        <fullName evidence="2 11">Thymidine kinase</fullName>
        <ecNumber evidence="2 11">2.7.1.21</ecNumber>
    </recommendedName>
</protein>
<evidence type="ECO:0000256" key="4">
    <source>
        <dbReference type="ARBA" id="ARBA00022634"/>
    </source>
</evidence>
<dbReference type="PANTHER" id="PTHR11441:SF0">
    <property type="entry name" value="THYMIDINE KINASE, CYTOSOLIC"/>
    <property type="match status" value="1"/>
</dbReference>
<keyword evidence="3 11" id="KW-0963">Cytoplasm</keyword>
<evidence type="ECO:0000256" key="1">
    <source>
        <dbReference type="ARBA" id="ARBA00007587"/>
    </source>
</evidence>
<accession>A0A8J3FB42</accession>
<evidence type="ECO:0000256" key="9">
    <source>
        <dbReference type="ARBA" id="ARBA00022833"/>
    </source>
</evidence>
<keyword evidence="8 11" id="KW-0418">Kinase</keyword>
<dbReference type="InterPro" id="IPR020633">
    <property type="entry name" value="Thymidine_kinase_CS"/>
</dbReference>
<proteinExistence type="inferred from homology"/>
<feature type="binding site" evidence="11">
    <location>
        <position position="148"/>
    </location>
    <ligand>
        <name>Zn(2+)</name>
        <dbReference type="ChEBI" id="CHEBI:29105"/>
    </ligand>
</feature>
<dbReference type="InterPro" id="IPR027417">
    <property type="entry name" value="P-loop_NTPase"/>
</dbReference>
<evidence type="ECO:0000313" key="17">
    <source>
        <dbReference type="Proteomes" id="UP000637720"/>
    </source>
</evidence>
<gene>
    <name evidence="11 16" type="primary">tdk</name>
    <name evidence="16" type="ORF">GCM10007043_16710</name>
</gene>
<evidence type="ECO:0000256" key="10">
    <source>
        <dbReference type="ARBA" id="ARBA00022840"/>
    </source>
</evidence>
<evidence type="ECO:0000256" key="7">
    <source>
        <dbReference type="ARBA" id="ARBA00022741"/>
    </source>
</evidence>
<dbReference type="SUPFAM" id="SSF52540">
    <property type="entry name" value="P-loop containing nucleoside triphosphate hydrolases"/>
    <property type="match status" value="1"/>
</dbReference>
<feature type="binding site" evidence="13">
    <location>
        <position position="179"/>
    </location>
    <ligand>
        <name>substrate</name>
    </ligand>
</feature>
<dbReference type="GO" id="GO:0071897">
    <property type="term" value="P:DNA biosynthetic process"/>
    <property type="evidence" value="ECO:0007669"/>
    <property type="project" value="UniProtKB-KW"/>
</dbReference>
<dbReference type="PIRSF" id="PIRSF035805">
    <property type="entry name" value="TK_cell"/>
    <property type="match status" value="1"/>
</dbReference>
<evidence type="ECO:0000256" key="8">
    <source>
        <dbReference type="ARBA" id="ARBA00022777"/>
    </source>
</evidence>
<keyword evidence="10 11" id="KW-0067">ATP-binding</keyword>
<evidence type="ECO:0000313" key="16">
    <source>
        <dbReference type="EMBL" id="GGK03256.1"/>
    </source>
</evidence>
<dbReference type="AlphaFoldDB" id="A0A8J3FB42"/>
<comment type="catalytic activity">
    <reaction evidence="11 14">
        <text>thymidine + ATP = dTMP + ADP + H(+)</text>
        <dbReference type="Rhea" id="RHEA:19129"/>
        <dbReference type="ChEBI" id="CHEBI:15378"/>
        <dbReference type="ChEBI" id="CHEBI:17748"/>
        <dbReference type="ChEBI" id="CHEBI:30616"/>
        <dbReference type="ChEBI" id="CHEBI:63528"/>
        <dbReference type="ChEBI" id="CHEBI:456216"/>
        <dbReference type="EC" id="2.7.1.21"/>
    </reaction>
</comment>
<dbReference type="FunFam" id="3.40.50.300:FF:000384">
    <property type="entry name" value="Thymidine kinase"/>
    <property type="match status" value="1"/>
</dbReference>
<dbReference type="SUPFAM" id="SSF57716">
    <property type="entry name" value="Glucocorticoid receptor-like (DNA-binding domain)"/>
    <property type="match status" value="1"/>
</dbReference>
<dbReference type="GO" id="GO:0004797">
    <property type="term" value="F:thymidine kinase activity"/>
    <property type="evidence" value="ECO:0007669"/>
    <property type="project" value="UniProtKB-UniRule"/>
</dbReference>
<dbReference type="PROSITE" id="PS00603">
    <property type="entry name" value="TK_CELLULAR_TYPE"/>
    <property type="match status" value="1"/>
</dbReference>
<evidence type="ECO:0000256" key="11">
    <source>
        <dbReference type="HAMAP-Rule" id="MF_00124"/>
    </source>
</evidence>
<dbReference type="PANTHER" id="PTHR11441">
    <property type="entry name" value="THYMIDINE KINASE"/>
    <property type="match status" value="1"/>
</dbReference>
<feature type="active site" description="Proton acceptor" evidence="11 12">
    <location>
        <position position="89"/>
    </location>
</feature>
<keyword evidence="7 11" id="KW-0547">Nucleotide-binding</keyword>
<dbReference type="RefSeq" id="WP_054669101.1">
    <property type="nucleotide sequence ID" value="NZ_BMOF01000035.1"/>
</dbReference>
<evidence type="ECO:0000256" key="13">
    <source>
        <dbReference type="PIRSR" id="PIRSR035805-2"/>
    </source>
</evidence>
<organism evidence="16 17">
    <name type="scientific">Calditerricola satsumensis</name>
    <dbReference type="NCBI Taxonomy" id="373054"/>
    <lineage>
        <taxon>Bacteria</taxon>
        <taxon>Bacillati</taxon>
        <taxon>Bacillota</taxon>
        <taxon>Bacilli</taxon>
        <taxon>Bacillales</taxon>
        <taxon>Bacillaceae</taxon>
        <taxon>Calditerricola</taxon>
    </lineage>
</organism>
<keyword evidence="4 11" id="KW-0237">DNA synthesis</keyword>
<feature type="binding site" evidence="11">
    <location>
        <begin position="15"/>
        <end position="22"/>
    </location>
    <ligand>
        <name>ATP</name>
        <dbReference type="ChEBI" id="CHEBI:30616"/>
    </ligand>
</feature>
<reference evidence="16" key="2">
    <citation type="submission" date="2020-09" db="EMBL/GenBank/DDBJ databases">
        <authorList>
            <person name="Sun Q."/>
            <person name="Ohkuma M."/>
        </authorList>
    </citation>
    <scope>NUCLEOTIDE SEQUENCE</scope>
    <source>
        <strain evidence="16">JCM 14719</strain>
    </source>
</reference>
<dbReference type="EMBL" id="BMOF01000035">
    <property type="protein sequence ID" value="GGK03256.1"/>
    <property type="molecule type" value="Genomic_DNA"/>
</dbReference>
<dbReference type="GO" id="GO:0046104">
    <property type="term" value="P:thymidine metabolic process"/>
    <property type="evidence" value="ECO:0007669"/>
    <property type="project" value="TreeGrafter"/>
</dbReference>
<dbReference type="NCBIfam" id="NF003296">
    <property type="entry name" value="PRK04296.1-1"/>
    <property type="match status" value="1"/>
</dbReference>
<feature type="binding site" evidence="11">
    <location>
        <begin position="88"/>
        <end position="91"/>
    </location>
    <ligand>
        <name>ATP</name>
        <dbReference type="ChEBI" id="CHEBI:30616"/>
    </ligand>
</feature>
<dbReference type="FunFam" id="3.30.60.20:FF:000026">
    <property type="entry name" value="Thymidine kinase"/>
    <property type="match status" value="1"/>
</dbReference>
<keyword evidence="6 11" id="KW-0479">Metal-binding</keyword>
<feature type="binding site" evidence="11">
    <location>
        <position position="186"/>
    </location>
    <ligand>
        <name>Zn(2+)</name>
        <dbReference type="ChEBI" id="CHEBI:29105"/>
    </ligand>
</feature>
<evidence type="ECO:0000256" key="15">
    <source>
        <dbReference type="RuleBase" id="RU004165"/>
    </source>
</evidence>
<evidence type="ECO:0000256" key="12">
    <source>
        <dbReference type="PIRSR" id="PIRSR035805-1"/>
    </source>
</evidence>
<comment type="subcellular location">
    <subcellularLocation>
        <location evidence="11">Cytoplasm</location>
    </subcellularLocation>
</comment>
<evidence type="ECO:0000256" key="6">
    <source>
        <dbReference type="ARBA" id="ARBA00022723"/>
    </source>
</evidence>
<feature type="binding site" evidence="11">
    <location>
        <position position="145"/>
    </location>
    <ligand>
        <name>Zn(2+)</name>
        <dbReference type="ChEBI" id="CHEBI:29105"/>
    </ligand>
</feature>
<comment type="caution">
    <text evidence="16">The sequence shown here is derived from an EMBL/GenBank/DDBJ whole genome shotgun (WGS) entry which is preliminary data.</text>
</comment>
<dbReference type="GO" id="GO:0008270">
    <property type="term" value="F:zinc ion binding"/>
    <property type="evidence" value="ECO:0007669"/>
    <property type="project" value="UniProtKB-UniRule"/>
</dbReference>
<comment type="similarity">
    <text evidence="1 11 15">Belongs to the thymidine kinase family.</text>
</comment>
<dbReference type="HAMAP" id="MF_00124">
    <property type="entry name" value="Thymidine_kinase"/>
    <property type="match status" value="1"/>
</dbReference>
<evidence type="ECO:0000256" key="5">
    <source>
        <dbReference type="ARBA" id="ARBA00022679"/>
    </source>
</evidence>
<dbReference type="GO" id="GO:0005524">
    <property type="term" value="F:ATP binding"/>
    <property type="evidence" value="ECO:0007669"/>
    <property type="project" value="UniProtKB-UniRule"/>
</dbReference>
<keyword evidence="5 11" id="KW-0808">Transferase</keyword>
<dbReference type="Proteomes" id="UP000637720">
    <property type="component" value="Unassembled WGS sequence"/>
</dbReference>
<sequence>MQPLKRNGWIEVICGSMFSGKSEELIRRIKRARIARQTVQVFKPRLDNRYAPDAVVSHNGALEQAESVARAEELLDRVWPHADVVAVDEVQFFDDAIVDVAEVLAGRGVRVILAGLDLDFRGEPFGPTPLLMARAEYVTKLHAICVRCGQPATRTQRLVNGRPAHYNDPVILVGAAERYEARCRHCHEVPGKPAAAGLAHPAVPQADG</sequence>
<dbReference type="Pfam" id="PF00265">
    <property type="entry name" value="TK"/>
    <property type="match status" value="1"/>
</dbReference>
<keyword evidence="9 11" id="KW-0862">Zinc</keyword>
<dbReference type="GO" id="GO:0005829">
    <property type="term" value="C:cytosol"/>
    <property type="evidence" value="ECO:0007669"/>
    <property type="project" value="TreeGrafter"/>
</dbReference>
<feature type="binding site" evidence="11">
    <location>
        <position position="183"/>
    </location>
    <ligand>
        <name>Zn(2+)</name>
        <dbReference type="ChEBI" id="CHEBI:29105"/>
    </ligand>
</feature>
<evidence type="ECO:0000256" key="3">
    <source>
        <dbReference type="ARBA" id="ARBA00022490"/>
    </source>
</evidence>
<evidence type="ECO:0000256" key="2">
    <source>
        <dbReference type="ARBA" id="ARBA00012118"/>
    </source>
</evidence>
<comment type="subunit">
    <text evidence="11">Homotetramer.</text>
</comment>
<dbReference type="EC" id="2.7.1.21" evidence="2 11"/>
<feature type="binding site" evidence="13">
    <location>
        <begin position="171"/>
        <end position="174"/>
    </location>
    <ligand>
        <name>substrate</name>
    </ligand>
</feature>
<reference evidence="16" key="1">
    <citation type="journal article" date="2014" name="Int. J. Syst. Evol. Microbiol.">
        <title>Complete genome sequence of Corynebacterium casei LMG S-19264T (=DSM 44701T), isolated from a smear-ripened cheese.</title>
        <authorList>
            <consortium name="US DOE Joint Genome Institute (JGI-PGF)"/>
            <person name="Walter F."/>
            <person name="Albersmeier A."/>
            <person name="Kalinowski J."/>
            <person name="Ruckert C."/>
        </authorList>
    </citation>
    <scope>NUCLEOTIDE SEQUENCE</scope>
    <source>
        <strain evidence="16">JCM 14719</strain>
    </source>
</reference>
<dbReference type="Gene3D" id="3.30.60.20">
    <property type="match status" value="1"/>
</dbReference>
<dbReference type="Gene3D" id="3.40.50.300">
    <property type="entry name" value="P-loop containing nucleotide triphosphate hydrolases"/>
    <property type="match status" value="1"/>
</dbReference>
<name>A0A8J3FB42_9BACI</name>
<evidence type="ECO:0000256" key="14">
    <source>
        <dbReference type="RuleBase" id="RU000544"/>
    </source>
</evidence>